<dbReference type="AlphaFoldDB" id="A0A0T5VP60"/>
<proteinExistence type="predicted"/>
<evidence type="ECO:0000313" key="2">
    <source>
        <dbReference type="Proteomes" id="UP000051950"/>
    </source>
</evidence>
<dbReference type="EMBL" id="LMZQ01000008">
    <property type="protein sequence ID" value="KRT15678.1"/>
    <property type="molecule type" value="Genomic_DNA"/>
</dbReference>
<protein>
    <submittedName>
        <fullName evidence="1">Uncharacterized protein</fullName>
    </submittedName>
</protein>
<dbReference type="RefSeq" id="WP_057932830.1">
    <property type="nucleotide sequence ID" value="NZ_LMZQ01000008.1"/>
</dbReference>
<evidence type="ECO:0000313" key="1">
    <source>
        <dbReference type="EMBL" id="KRT15678.1"/>
    </source>
</evidence>
<reference evidence="1 2" key="1">
    <citation type="submission" date="2015-11" db="EMBL/GenBank/DDBJ databases">
        <title>Sequence of Pedobacter ginsenosidimutans.</title>
        <authorList>
            <person name="Carson E."/>
            <person name="Keyser V."/>
            <person name="Newman J."/>
            <person name="Miller J."/>
        </authorList>
    </citation>
    <scope>NUCLEOTIDE SEQUENCE [LARGE SCALE GENOMIC DNA]</scope>
    <source>
        <strain evidence="1 2">KACC 14530</strain>
    </source>
</reference>
<gene>
    <name evidence="1" type="ORF">ASU31_13515</name>
</gene>
<comment type="caution">
    <text evidence="1">The sequence shown here is derived from an EMBL/GenBank/DDBJ whole genome shotgun (WGS) entry which is preliminary data.</text>
</comment>
<accession>A0A0T5VP60</accession>
<organism evidence="1 2">
    <name type="scientific">Pedobacter ginsenosidimutans</name>
    <dbReference type="NCBI Taxonomy" id="687842"/>
    <lineage>
        <taxon>Bacteria</taxon>
        <taxon>Pseudomonadati</taxon>
        <taxon>Bacteroidota</taxon>
        <taxon>Sphingobacteriia</taxon>
        <taxon>Sphingobacteriales</taxon>
        <taxon>Sphingobacteriaceae</taxon>
        <taxon>Pedobacter</taxon>
    </lineage>
</organism>
<sequence>MKVNFNKPLLNLDGSESGETLNKLLSNILAQANEGVTEPIKFFDWAIKIFNDGEVELDNTDAELLKGFIKNHKQLTVFAKGRLLEVFKAND</sequence>
<keyword evidence="2" id="KW-1185">Reference proteome</keyword>
<dbReference type="Proteomes" id="UP000051950">
    <property type="component" value="Unassembled WGS sequence"/>
</dbReference>
<name>A0A0T5VP60_9SPHI</name>
<dbReference type="OrthoDB" id="9953004at2"/>